<gene>
    <name evidence="1" type="ORF">CIT37_29155</name>
</gene>
<dbReference type="GeneID" id="92966707"/>
<sequence>MTANNLIASKKHNCILIATDAAAYLDEGTVTEFKSKIHAIPEWPAVITGRGNSFGLDTGARELQKRASSFDELIGIVSRELPLIVEEFRLYRPFELNLAGFFRGCPSLFFIRTPGHDSSGIGLRPYLICPVGSTFFGPWPSDELVAATGFVAPDPDDAPEDIVNGLRDLINLQRRTPADDGYSRVGGYAELTTISPDGIETQIFHRWPDDRIGQRMSIEEH</sequence>
<protein>
    <submittedName>
        <fullName evidence="1">Uncharacterized protein</fullName>
    </submittedName>
</protein>
<dbReference type="KEGG" id="bot:CIT37_29155"/>
<dbReference type="RefSeq" id="WP_095425306.1">
    <property type="nucleotide sequence ID" value="NZ_CP029425.2"/>
</dbReference>
<reference evidence="1 2" key="2">
    <citation type="journal article" date="2017" name="Syst. Appl. Microbiol.">
        <title>Soybeans inoculated with root zone soils of Canadian native legumes harbour diverse and novel Bradyrhizobium spp. that possess agricultural potential.</title>
        <authorList>
            <person name="Bromfield E.S.P."/>
            <person name="Cloutier S."/>
            <person name="Tambong J.T."/>
            <person name="Tran Thi T.V."/>
        </authorList>
    </citation>
    <scope>NUCLEOTIDE SEQUENCE [LARGE SCALE GENOMIC DNA]</scope>
    <source>
        <strain evidence="1 2">OO99</strain>
    </source>
</reference>
<dbReference type="AlphaFoldDB" id="A0A2U8PDA9"/>
<accession>A0A2U8PDA9</accession>
<reference evidence="1 2" key="1">
    <citation type="journal article" date="2014" name="Int. J. Syst. Evol. Microbiol.">
        <title>Bradyrhizobium ottawaense sp. nov., a symbiotic nitrogen fixing bacterium from root nodules of soybeans in Canada.</title>
        <authorList>
            <person name="Yu X."/>
            <person name="Cloutier S."/>
            <person name="Tambong J.T."/>
            <person name="Bromfield E.S."/>
        </authorList>
    </citation>
    <scope>NUCLEOTIDE SEQUENCE [LARGE SCALE GENOMIC DNA]</scope>
    <source>
        <strain evidence="1 2">OO99</strain>
    </source>
</reference>
<organism evidence="1 2">
    <name type="scientific">Bradyrhizobium ottawaense</name>
    <dbReference type="NCBI Taxonomy" id="931866"/>
    <lineage>
        <taxon>Bacteria</taxon>
        <taxon>Pseudomonadati</taxon>
        <taxon>Pseudomonadota</taxon>
        <taxon>Alphaproteobacteria</taxon>
        <taxon>Hyphomicrobiales</taxon>
        <taxon>Nitrobacteraceae</taxon>
        <taxon>Bradyrhizobium</taxon>
    </lineage>
</organism>
<evidence type="ECO:0000313" key="2">
    <source>
        <dbReference type="Proteomes" id="UP000215703"/>
    </source>
</evidence>
<dbReference type="Proteomes" id="UP000215703">
    <property type="component" value="Chromosome"/>
</dbReference>
<proteinExistence type="predicted"/>
<name>A0A2U8PDA9_9BRAD</name>
<evidence type="ECO:0000313" key="1">
    <source>
        <dbReference type="EMBL" id="AWL95755.1"/>
    </source>
</evidence>
<dbReference type="EMBL" id="CP029425">
    <property type="protein sequence ID" value="AWL95755.1"/>
    <property type="molecule type" value="Genomic_DNA"/>
</dbReference>